<evidence type="ECO:0000256" key="3">
    <source>
        <dbReference type="ARBA" id="ARBA00023125"/>
    </source>
</evidence>
<name>A0A948TDL9_9BACT</name>
<comment type="caution">
    <text evidence="8">The sequence shown here is derived from an EMBL/GenBank/DDBJ whole genome shotgun (WGS) entry which is preliminary data.</text>
</comment>
<evidence type="ECO:0000256" key="2">
    <source>
        <dbReference type="ARBA" id="ARBA00022908"/>
    </source>
</evidence>
<dbReference type="PROSITE" id="PS51898">
    <property type="entry name" value="TYR_RECOMBINASE"/>
    <property type="match status" value="1"/>
</dbReference>
<feature type="domain" description="Core-binding (CB)" evidence="7">
    <location>
        <begin position="5"/>
        <end position="98"/>
    </location>
</feature>
<accession>A0A948TDL9</accession>
<feature type="domain" description="Tyr recombinase" evidence="6">
    <location>
        <begin position="122"/>
        <end position="313"/>
    </location>
</feature>
<dbReference type="GO" id="GO:0006310">
    <property type="term" value="P:DNA recombination"/>
    <property type="evidence" value="ECO:0007669"/>
    <property type="project" value="UniProtKB-KW"/>
</dbReference>
<dbReference type="SUPFAM" id="SSF56349">
    <property type="entry name" value="DNA breaking-rejoining enzymes"/>
    <property type="match status" value="1"/>
</dbReference>
<dbReference type="EMBL" id="JAHLFW010000110">
    <property type="protein sequence ID" value="MBU3839282.1"/>
    <property type="molecule type" value="Genomic_DNA"/>
</dbReference>
<reference evidence="8" key="2">
    <citation type="submission" date="2021-04" db="EMBL/GenBank/DDBJ databases">
        <authorList>
            <person name="Gilroy R."/>
        </authorList>
    </citation>
    <scope>NUCLEOTIDE SEQUENCE</scope>
    <source>
        <strain evidence="8">G4-2901</strain>
    </source>
</reference>
<keyword evidence="2" id="KW-0229">DNA integration</keyword>
<dbReference type="PROSITE" id="PS51900">
    <property type="entry name" value="CB"/>
    <property type="match status" value="1"/>
</dbReference>
<keyword evidence="1" id="KW-0159">Chromosome partition</keyword>
<dbReference type="InterPro" id="IPR013762">
    <property type="entry name" value="Integrase-like_cat_sf"/>
</dbReference>
<dbReference type="Pfam" id="PF00589">
    <property type="entry name" value="Phage_integrase"/>
    <property type="match status" value="1"/>
</dbReference>
<dbReference type="Gene3D" id="1.10.150.130">
    <property type="match status" value="1"/>
</dbReference>
<evidence type="ECO:0000259" key="6">
    <source>
        <dbReference type="PROSITE" id="PS51898"/>
    </source>
</evidence>
<dbReference type="PANTHER" id="PTHR30349">
    <property type="entry name" value="PHAGE INTEGRASE-RELATED"/>
    <property type="match status" value="1"/>
</dbReference>
<proteinExistence type="predicted"/>
<evidence type="ECO:0000256" key="5">
    <source>
        <dbReference type="PROSITE-ProRule" id="PRU01248"/>
    </source>
</evidence>
<dbReference type="Proteomes" id="UP000783796">
    <property type="component" value="Unassembled WGS sequence"/>
</dbReference>
<evidence type="ECO:0000313" key="9">
    <source>
        <dbReference type="Proteomes" id="UP000783796"/>
    </source>
</evidence>
<dbReference type="InterPro" id="IPR002104">
    <property type="entry name" value="Integrase_catalytic"/>
</dbReference>
<sequence length="343" mass="39669">MMKQTDFSKQLARFLGVYLPHERNVSPNTISTYRDTFVMFLSYMFEAKNRKAEKVVLSDINKDNVMDFLRWLVETKGNSISTRNNRLAAIHAFVAYLQYECIDHIDQWQQVLSIKTMKKERPIPIHYSREGVKAIMSQPDSTDHDGIRHLAILEVMYDTGCRVQELIDLTVGSIRIQTSPYSIKIIGKGRKSRIVPVSEAVVWTIRKYFDVYKVDMDIDYNKPLFLNKYGNKLTRAGVTYILQKYANMARLDTPNLIPPVVSCHQLRHSRAMNLQEQGVNLVWIRDLLGHESVQTTEIYARTASKQKQEAIIKASEVLNPNPPTGTWNDNKDLMSWLKRLGKK</sequence>
<evidence type="ECO:0000256" key="1">
    <source>
        <dbReference type="ARBA" id="ARBA00022829"/>
    </source>
</evidence>
<dbReference type="InterPro" id="IPR010998">
    <property type="entry name" value="Integrase_recombinase_N"/>
</dbReference>
<dbReference type="InterPro" id="IPR011010">
    <property type="entry name" value="DNA_brk_join_enz"/>
</dbReference>
<dbReference type="GO" id="GO:0003677">
    <property type="term" value="F:DNA binding"/>
    <property type="evidence" value="ECO:0007669"/>
    <property type="project" value="UniProtKB-UniRule"/>
</dbReference>
<dbReference type="GO" id="GO:0007059">
    <property type="term" value="P:chromosome segregation"/>
    <property type="evidence" value="ECO:0007669"/>
    <property type="project" value="UniProtKB-KW"/>
</dbReference>
<dbReference type="PANTHER" id="PTHR30349:SF81">
    <property type="entry name" value="TYROSINE RECOMBINASE XERC"/>
    <property type="match status" value="1"/>
</dbReference>
<dbReference type="InterPro" id="IPR050090">
    <property type="entry name" value="Tyrosine_recombinase_XerCD"/>
</dbReference>
<evidence type="ECO:0000256" key="4">
    <source>
        <dbReference type="ARBA" id="ARBA00023172"/>
    </source>
</evidence>
<reference evidence="8" key="1">
    <citation type="journal article" date="2021" name="PeerJ">
        <title>Extensive microbial diversity within the chicken gut microbiome revealed by metagenomics and culture.</title>
        <authorList>
            <person name="Gilroy R."/>
            <person name="Ravi A."/>
            <person name="Getino M."/>
            <person name="Pursley I."/>
            <person name="Horton D.L."/>
            <person name="Alikhan N.F."/>
            <person name="Baker D."/>
            <person name="Gharbi K."/>
            <person name="Hall N."/>
            <person name="Watson M."/>
            <person name="Adriaenssens E.M."/>
            <person name="Foster-Nyarko E."/>
            <person name="Jarju S."/>
            <person name="Secka A."/>
            <person name="Antonio M."/>
            <person name="Oren A."/>
            <person name="Chaudhuri R.R."/>
            <person name="La Ragione R."/>
            <person name="Hildebrand F."/>
            <person name="Pallen M.J."/>
        </authorList>
    </citation>
    <scope>NUCLEOTIDE SEQUENCE</scope>
    <source>
        <strain evidence="8">G4-2901</strain>
    </source>
</reference>
<gene>
    <name evidence="8" type="ORF">H9777_13440</name>
</gene>
<dbReference type="InterPro" id="IPR004107">
    <property type="entry name" value="Integrase_SAM-like_N"/>
</dbReference>
<evidence type="ECO:0000313" key="8">
    <source>
        <dbReference type="EMBL" id="MBU3839282.1"/>
    </source>
</evidence>
<dbReference type="InterPro" id="IPR044068">
    <property type="entry name" value="CB"/>
</dbReference>
<keyword evidence="4" id="KW-0233">DNA recombination</keyword>
<dbReference type="Pfam" id="PF02899">
    <property type="entry name" value="Phage_int_SAM_1"/>
    <property type="match status" value="1"/>
</dbReference>
<dbReference type="GO" id="GO:0015074">
    <property type="term" value="P:DNA integration"/>
    <property type="evidence" value="ECO:0007669"/>
    <property type="project" value="UniProtKB-KW"/>
</dbReference>
<dbReference type="Gene3D" id="1.10.443.10">
    <property type="entry name" value="Intergrase catalytic core"/>
    <property type="match status" value="1"/>
</dbReference>
<protein>
    <submittedName>
        <fullName evidence="8">Site-specific integrase</fullName>
    </submittedName>
</protein>
<evidence type="ECO:0000259" key="7">
    <source>
        <dbReference type="PROSITE" id="PS51900"/>
    </source>
</evidence>
<keyword evidence="3 5" id="KW-0238">DNA-binding</keyword>
<organism evidence="8 9">
    <name type="scientific">Candidatus Phocaeicola faecigallinarum</name>
    <dbReference type="NCBI Taxonomy" id="2838732"/>
    <lineage>
        <taxon>Bacteria</taxon>
        <taxon>Pseudomonadati</taxon>
        <taxon>Bacteroidota</taxon>
        <taxon>Bacteroidia</taxon>
        <taxon>Bacteroidales</taxon>
        <taxon>Bacteroidaceae</taxon>
        <taxon>Phocaeicola</taxon>
    </lineage>
</organism>
<dbReference type="AlphaFoldDB" id="A0A948TDL9"/>